<reference evidence="3 4" key="1">
    <citation type="submission" date="2019-11" db="EMBL/GenBank/DDBJ databases">
        <title>Draft genome sequences of five Paenibacillus species of dairy origin.</title>
        <authorList>
            <person name="Olajide A.M."/>
            <person name="Chen S."/>
            <person name="Lapointe G."/>
        </authorList>
    </citation>
    <scope>NUCLEOTIDE SEQUENCE [LARGE SCALE GENOMIC DNA]</scope>
    <source>
        <strain evidence="3 4">12CR55</strain>
    </source>
</reference>
<dbReference type="InterPro" id="IPR010982">
    <property type="entry name" value="Lambda_DNA-bd_dom_sf"/>
</dbReference>
<evidence type="ECO:0000313" key="3">
    <source>
        <dbReference type="EMBL" id="MUG45479.1"/>
    </source>
</evidence>
<evidence type="ECO:0000313" key="4">
    <source>
        <dbReference type="Proteomes" id="UP000447876"/>
    </source>
</evidence>
<name>A0A7X3CN36_9BACL</name>
<sequence>MKELIAKRLIELRGAAGREETAKAIRISVSALQMYENAQRIPKDEIKVRIANHYKKTVQEIFFDPEPHETCGDGRQSATSDRKEVG</sequence>
<feature type="region of interest" description="Disordered" evidence="1">
    <location>
        <begin position="65"/>
        <end position="86"/>
    </location>
</feature>
<accession>A0A7X3CN36</accession>
<feature type="domain" description="HTH cro/C1-type" evidence="2">
    <location>
        <begin position="9"/>
        <end position="61"/>
    </location>
</feature>
<dbReference type="EMBL" id="WNZW01000003">
    <property type="protein sequence ID" value="MUG45479.1"/>
    <property type="molecule type" value="Genomic_DNA"/>
</dbReference>
<dbReference type="CDD" id="cd00093">
    <property type="entry name" value="HTH_XRE"/>
    <property type="match status" value="1"/>
</dbReference>
<comment type="caution">
    <text evidence="3">The sequence shown here is derived from an EMBL/GenBank/DDBJ whole genome shotgun (WGS) entry which is preliminary data.</text>
</comment>
<evidence type="ECO:0000256" key="1">
    <source>
        <dbReference type="SAM" id="MobiDB-lite"/>
    </source>
</evidence>
<organism evidence="3 4">
    <name type="scientific">Paenibacillus woosongensis</name>
    <dbReference type="NCBI Taxonomy" id="307580"/>
    <lineage>
        <taxon>Bacteria</taxon>
        <taxon>Bacillati</taxon>
        <taxon>Bacillota</taxon>
        <taxon>Bacilli</taxon>
        <taxon>Bacillales</taxon>
        <taxon>Paenibacillaceae</taxon>
        <taxon>Paenibacillus</taxon>
    </lineage>
</organism>
<dbReference type="Proteomes" id="UP000447876">
    <property type="component" value="Unassembled WGS sequence"/>
</dbReference>
<dbReference type="SMART" id="SM00530">
    <property type="entry name" value="HTH_XRE"/>
    <property type="match status" value="1"/>
</dbReference>
<dbReference type="OrthoDB" id="9811208at2"/>
<gene>
    <name evidence="3" type="ORF">GNP95_10815</name>
</gene>
<proteinExistence type="predicted"/>
<dbReference type="AlphaFoldDB" id="A0A7X3CN36"/>
<dbReference type="Pfam" id="PF01381">
    <property type="entry name" value="HTH_3"/>
    <property type="match status" value="1"/>
</dbReference>
<protein>
    <submittedName>
        <fullName evidence="3">Helix-turn-helix domain-containing protein</fullName>
    </submittedName>
</protein>
<dbReference type="InterPro" id="IPR001387">
    <property type="entry name" value="Cro/C1-type_HTH"/>
</dbReference>
<dbReference type="PROSITE" id="PS50943">
    <property type="entry name" value="HTH_CROC1"/>
    <property type="match status" value="1"/>
</dbReference>
<evidence type="ECO:0000259" key="2">
    <source>
        <dbReference type="PROSITE" id="PS50943"/>
    </source>
</evidence>
<dbReference type="SUPFAM" id="SSF47413">
    <property type="entry name" value="lambda repressor-like DNA-binding domains"/>
    <property type="match status" value="1"/>
</dbReference>
<dbReference type="Gene3D" id="1.10.260.40">
    <property type="entry name" value="lambda repressor-like DNA-binding domains"/>
    <property type="match status" value="1"/>
</dbReference>
<dbReference type="GO" id="GO:0003677">
    <property type="term" value="F:DNA binding"/>
    <property type="evidence" value="ECO:0007669"/>
    <property type="project" value="InterPro"/>
</dbReference>